<dbReference type="AlphaFoldDB" id="A0A4S8SAU7"/>
<dbReference type="InterPro" id="IPR047128">
    <property type="entry name" value="PhyH"/>
</dbReference>
<evidence type="ECO:0000313" key="10">
    <source>
        <dbReference type="Proteomes" id="UP000310687"/>
    </source>
</evidence>
<dbReference type="PANTHER" id="PTHR21308">
    <property type="entry name" value="PHYTANOYL-COA ALPHA-HYDROXYLASE"/>
    <property type="match status" value="1"/>
</dbReference>
<protein>
    <submittedName>
        <fullName evidence="1">PhyH-domain-containing protein</fullName>
    </submittedName>
</protein>
<reference evidence="6 7" key="1">
    <citation type="submission" date="2018-10" db="EMBL/GenBank/DDBJ databases">
        <title>Fifty Aureobasidium pullulans genomes reveal a recombining polyextremotolerant generalist.</title>
        <authorList>
            <person name="Gostincar C."/>
            <person name="Turk M."/>
            <person name="Zajc J."/>
            <person name="Gunde-Cimerman N."/>
        </authorList>
    </citation>
    <scope>NUCLEOTIDE SEQUENCE [LARGE SCALE GENOMIC DNA]</scope>
    <source>
        <strain evidence="4 7">EXF-10659</strain>
        <strain evidence="3 9">EXF-10751</strain>
        <strain evidence="2 10">EXF-11013</strain>
        <strain evidence="1 6">EXF-11900</strain>
        <strain evidence="5 8">EXF-3519</strain>
    </source>
</reference>
<accession>A0A4S8SAU7</accession>
<dbReference type="Proteomes" id="UP000310687">
    <property type="component" value="Unassembled WGS sequence"/>
</dbReference>
<dbReference type="Proteomes" id="UP000304951">
    <property type="component" value="Unassembled WGS sequence"/>
</dbReference>
<evidence type="ECO:0000313" key="7">
    <source>
        <dbReference type="Proteomes" id="UP000308802"/>
    </source>
</evidence>
<dbReference type="GO" id="GO:0001561">
    <property type="term" value="P:fatty acid alpha-oxidation"/>
    <property type="evidence" value="ECO:0007669"/>
    <property type="project" value="InterPro"/>
</dbReference>
<dbReference type="PANTHER" id="PTHR21308:SF8">
    <property type="entry name" value="PHYTANOYL-COA DIOXYGENASE FAMILY PROTEIN (AFU_ORTHOLOGUE AFUA_2G09620)"/>
    <property type="match status" value="1"/>
</dbReference>
<evidence type="ECO:0000313" key="6">
    <source>
        <dbReference type="Proteomes" id="UP000304951"/>
    </source>
</evidence>
<dbReference type="Proteomes" id="UP000309734">
    <property type="component" value="Unassembled WGS sequence"/>
</dbReference>
<evidence type="ECO:0000313" key="5">
    <source>
        <dbReference type="EMBL" id="THZ64097.1"/>
    </source>
</evidence>
<sequence length="434" mass="48546">MVLKPVEIFKRQRPERALRAWCRTTRRTATIMSPHANSEAIDSYSPPPVKATIPSRLYAIADTPKVSSLANICDRSVTTKNYPLASEVQKNIPIYNLAKYSSDKTAANNLQDEWYEVLANGPGVFVVQNMYSDQPLLDETNEAFHQIIEREKSHTKGDHFAAGGKNDRIWNSFSKHGLQDPPSFVKYYSNPWLARVCEAWLGQQYRVTAQTNIVKPGGAAQVSHRDYHLGFQTAEGCSRFPRGMQHASQFLTLQGAVAQSDMPLESGPTRFLPFSQKLDSGFMAYRLPEFDQYFNENWVSLPLRKGDGVFFNPALHHAAGNNTSQVDRSANLLQISSAFGKPMEQIDAIPLVKVCWPEIQQLYKAEGLSDRVETVIAAIGEGYPFPTNLDNRPPAPNGMAPANEQDVIREAITSNWDTEKIVSALTQMRVDGRP</sequence>
<dbReference type="EMBL" id="QZAO01000035">
    <property type="protein sequence ID" value="THW77693.1"/>
    <property type="molecule type" value="Genomic_DNA"/>
</dbReference>
<evidence type="ECO:0000313" key="1">
    <source>
        <dbReference type="EMBL" id="THV67528.1"/>
    </source>
</evidence>
<dbReference type="GO" id="GO:0048244">
    <property type="term" value="F:phytanoyl-CoA dioxygenase activity"/>
    <property type="evidence" value="ECO:0007669"/>
    <property type="project" value="InterPro"/>
</dbReference>
<evidence type="ECO:0000313" key="9">
    <source>
        <dbReference type="Proteomes" id="UP000310421"/>
    </source>
</evidence>
<dbReference type="InterPro" id="IPR008775">
    <property type="entry name" value="Phytyl_CoA_dOase-like"/>
</dbReference>
<dbReference type="EMBL" id="QZAN01000007">
    <property type="protein sequence ID" value="THW66480.1"/>
    <property type="molecule type" value="Genomic_DNA"/>
</dbReference>
<comment type="caution">
    <text evidence="1">The sequence shown here is derived from an EMBL/GenBank/DDBJ whole genome shotgun (WGS) entry which is preliminary data.</text>
</comment>
<dbReference type="Proteomes" id="UP000308802">
    <property type="component" value="Unassembled WGS sequence"/>
</dbReference>
<dbReference type="SUPFAM" id="SSF51197">
    <property type="entry name" value="Clavaminate synthase-like"/>
    <property type="match status" value="1"/>
</dbReference>
<evidence type="ECO:0000313" key="3">
    <source>
        <dbReference type="EMBL" id="THW66480.1"/>
    </source>
</evidence>
<dbReference type="Proteomes" id="UP000310421">
    <property type="component" value="Unassembled WGS sequence"/>
</dbReference>
<gene>
    <name evidence="5" type="ORF">D6C85_08729</name>
    <name evidence="4" type="ORF">D6D19_02062</name>
    <name evidence="3" type="ORF">D6D20_01266</name>
    <name evidence="2" type="ORF">D6D22_07330</name>
    <name evidence="1" type="ORF">D6D28_07428</name>
</gene>
<evidence type="ECO:0000313" key="8">
    <source>
        <dbReference type="Proteomes" id="UP000309734"/>
    </source>
</evidence>
<name>A0A4S8SAU7_AURPU</name>
<dbReference type="Gene3D" id="2.60.120.620">
    <property type="entry name" value="q2cbj1_9rhob like domain"/>
    <property type="match status" value="1"/>
</dbReference>
<proteinExistence type="predicted"/>
<dbReference type="EMBL" id="QZBS01000428">
    <property type="protein sequence ID" value="THZ64097.1"/>
    <property type="molecule type" value="Genomic_DNA"/>
</dbReference>
<dbReference type="EMBL" id="QZAF01000399">
    <property type="protein sequence ID" value="THV67528.1"/>
    <property type="molecule type" value="Genomic_DNA"/>
</dbReference>
<dbReference type="EMBL" id="QZAL01000124">
    <property type="protein sequence ID" value="THW37149.1"/>
    <property type="molecule type" value="Genomic_DNA"/>
</dbReference>
<dbReference type="Pfam" id="PF05721">
    <property type="entry name" value="PhyH"/>
    <property type="match status" value="1"/>
</dbReference>
<organism evidence="1 6">
    <name type="scientific">Aureobasidium pullulans</name>
    <name type="common">Black yeast</name>
    <name type="synonym">Pullularia pullulans</name>
    <dbReference type="NCBI Taxonomy" id="5580"/>
    <lineage>
        <taxon>Eukaryota</taxon>
        <taxon>Fungi</taxon>
        <taxon>Dikarya</taxon>
        <taxon>Ascomycota</taxon>
        <taxon>Pezizomycotina</taxon>
        <taxon>Dothideomycetes</taxon>
        <taxon>Dothideomycetidae</taxon>
        <taxon>Dothideales</taxon>
        <taxon>Saccotheciaceae</taxon>
        <taxon>Aureobasidium</taxon>
    </lineage>
</organism>
<evidence type="ECO:0000313" key="2">
    <source>
        <dbReference type="EMBL" id="THW37149.1"/>
    </source>
</evidence>
<evidence type="ECO:0000313" key="4">
    <source>
        <dbReference type="EMBL" id="THW77693.1"/>
    </source>
</evidence>